<dbReference type="Pfam" id="PF21102">
    <property type="entry name" value="DprA_N"/>
    <property type="match status" value="1"/>
</dbReference>
<dbReference type="PANTHER" id="PTHR43022">
    <property type="entry name" value="PROTEIN SMF"/>
    <property type="match status" value="1"/>
</dbReference>
<feature type="domain" description="Smf/DprA SLOG" evidence="2">
    <location>
        <begin position="76"/>
        <end position="282"/>
    </location>
</feature>
<sequence length="363" mass="38282">MATTTTQLHDHLRLIRSRGIGPVSYRQLIQRFGSPGAAIEAIPDLARRGKGRAPQLASHDLVADEIERVERQGAQYLVWGEPGYPALLAELDDAPPVLTVKGKTDLLDKPAVAMVGARNASAAAVRLARELAADLGREGQVIVSGLARGIDSAAHDGALWTGTIGVIAGGIDTVYPPENEARQTDIAEEGLLVAEMPPGTQPTARHFPHRNRIIAGLAAGTLVVEAAPKSGSLITARLAAEAGREVMAIPGSPLDPRARGCNGLIRDGATLVENAQDVLASLGPIDMRMKGVAEDREPAPILQADHDEHASERVEALLGPVPVMVDELIRQSGLSAAEVQLALLELDLAGRLDRHAGQKVSLR</sequence>
<dbReference type="Proteomes" id="UP001155128">
    <property type="component" value="Unassembled WGS sequence"/>
</dbReference>
<dbReference type="RefSeq" id="WP_252112838.1">
    <property type="nucleotide sequence ID" value="NZ_JAMSHT010000001.1"/>
</dbReference>
<protein>
    <submittedName>
        <fullName evidence="4">DNA-processing protein DprA</fullName>
    </submittedName>
</protein>
<dbReference type="EMBL" id="JAMSHT010000001">
    <property type="protein sequence ID" value="MCM8557085.1"/>
    <property type="molecule type" value="Genomic_DNA"/>
</dbReference>
<evidence type="ECO:0000313" key="5">
    <source>
        <dbReference type="Proteomes" id="UP001155128"/>
    </source>
</evidence>
<keyword evidence="5" id="KW-1185">Reference proteome</keyword>
<name>A0A9X2EFL8_9SPHN</name>
<proteinExistence type="inferred from homology"/>
<evidence type="ECO:0000259" key="2">
    <source>
        <dbReference type="Pfam" id="PF02481"/>
    </source>
</evidence>
<dbReference type="NCBIfam" id="TIGR00732">
    <property type="entry name" value="dprA"/>
    <property type="match status" value="1"/>
</dbReference>
<dbReference type="Gene3D" id="1.10.10.10">
    <property type="entry name" value="Winged helix-like DNA-binding domain superfamily/Winged helix DNA-binding domain"/>
    <property type="match status" value="1"/>
</dbReference>
<dbReference type="Pfam" id="PF17782">
    <property type="entry name" value="WHD_DprA"/>
    <property type="match status" value="1"/>
</dbReference>
<feature type="domain" description="DprA winged helix" evidence="3">
    <location>
        <begin position="304"/>
        <end position="358"/>
    </location>
</feature>
<dbReference type="InterPro" id="IPR057666">
    <property type="entry name" value="DrpA_SLOG"/>
</dbReference>
<dbReference type="Pfam" id="PF02481">
    <property type="entry name" value="DNA_processg_A"/>
    <property type="match status" value="1"/>
</dbReference>
<dbReference type="Gene3D" id="3.40.50.450">
    <property type="match status" value="1"/>
</dbReference>
<dbReference type="AlphaFoldDB" id="A0A9X2EFL8"/>
<organism evidence="4 5">
    <name type="scientific">Sphingomicrobium sediminis</name>
    <dbReference type="NCBI Taxonomy" id="2950949"/>
    <lineage>
        <taxon>Bacteria</taxon>
        <taxon>Pseudomonadati</taxon>
        <taxon>Pseudomonadota</taxon>
        <taxon>Alphaproteobacteria</taxon>
        <taxon>Sphingomonadales</taxon>
        <taxon>Sphingomonadaceae</taxon>
        <taxon>Sphingomicrobium</taxon>
    </lineage>
</organism>
<comment type="similarity">
    <text evidence="1">Belongs to the DprA/Smf family.</text>
</comment>
<dbReference type="InterPro" id="IPR003488">
    <property type="entry name" value="DprA"/>
</dbReference>
<gene>
    <name evidence="4" type="primary">dprA</name>
    <name evidence="4" type="ORF">NDO55_04540</name>
</gene>
<accession>A0A9X2EFL8</accession>
<dbReference type="InterPro" id="IPR036388">
    <property type="entry name" value="WH-like_DNA-bd_sf"/>
</dbReference>
<dbReference type="InterPro" id="IPR041614">
    <property type="entry name" value="DprA_WH"/>
</dbReference>
<reference evidence="4" key="1">
    <citation type="submission" date="2022-06" db="EMBL/GenBank/DDBJ databases">
        <title>Sphingomicrobium sedimins sp. nov., a marine bacterium isolated from tidal flat.</title>
        <authorList>
            <person name="Kim C.-H."/>
            <person name="Yoo Y."/>
            <person name="Kim J.-J."/>
        </authorList>
    </citation>
    <scope>NUCLEOTIDE SEQUENCE</scope>
    <source>
        <strain evidence="4">GRR-S6-50</strain>
    </source>
</reference>
<evidence type="ECO:0000256" key="1">
    <source>
        <dbReference type="ARBA" id="ARBA00006525"/>
    </source>
</evidence>
<evidence type="ECO:0000313" key="4">
    <source>
        <dbReference type="EMBL" id="MCM8557085.1"/>
    </source>
</evidence>
<dbReference type="SUPFAM" id="SSF102405">
    <property type="entry name" value="MCP/YpsA-like"/>
    <property type="match status" value="1"/>
</dbReference>
<dbReference type="GO" id="GO:0009294">
    <property type="term" value="P:DNA-mediated transformation"/>
    <property type="evidence" value="ECO:0007669"/>
    <property type="project" value="InterPro"/>
</dbReference>
<evidence type="ECO:0000259" key="3">
    <source>
        <dbReference type="Pfam" id="PF17782"/>
    </source>
</evidence>
<dbReference type="PANTHER" id="PTHR43022:SF1">
    <property type="entry name" value="PROTEIN SMF"/>
    <property type="match status" value="1"/>
</dbReference>
<comment type="caution">
    <text evidence="4">The sequence shown here is derived from an EMBL/GenBank/DDBJ whole genome shotgun (WGS) entry which is preliminary data.</text>
</comment>